<name>A0A7R8UL29_HERIL</name>
<dbReference type="AlphaFoldDB" id="A0A7R8UL29"/>
<keyword evidence="2" id="KW-1185">Reference proteome</keyword>
<evidence type="ECO:0000313" key="1">
    <source>
        <dbReference type="EMBL" id="CAD7082820.1"/>
    </source>
</evidence>
<accession>A0A7R8UL29</accession>
<evidence type="ECO:0008006" key="3">
    <source>
        <dbReference type="Google" id="ProtNLM"/>
    </source>
</evidence>
<dbReference type="OrthoDB" id="2372305at2759"/>
<dbReference type="EMBL" id="LR899010">
    <property type="protein sequence ID" value="CAD7082820.1"/>
    <property type="molecule type" value="Genomic_DNA"/>
</dbReference>
<gene>
    <name evidence="1" type="ORF">HERILL_LOCUS5826</name>
</gene>
<dbReference type="Proteomes" id="UP000594454">
    <property type="component" value="Chromosome 2"/>
</dbReference>
<reference evidence="1 2" key="1">
    <citation type="submission" date="2020-11" db="EMBL/GenBank/DDBJ databases">
        <authorList>
            <person name="Wallbank WR R."/>
            <person name="Pardo Diaz C."/>
            <person name="Kozak K."/>
            <person name="Martin S."/>
            <person name="Jiggins C."/>
            <person name="Moest M."/>
            <person name="Warren A I."/>
            <person name="Generalovic N T."/>
            <person name="Byers J.R.P. K."/>
            <person name="Montejo-Kovacevich G."/>
            <person name="Yen C E."/>
        </authorList>
    </citation>
    <scope>NUCLEOTIDE SEQUENCE [LARGE SCALE GENOMIC DNA]</scope>
</reference>
<dbReference type="PANTHER" id="PTHR16230">
    <property type="entry name" value="CAPPUCCINO"/>
    <property type="match status" value="1"/>
</dbReference>
<dbReference type="InterPro" id="IPR024857">
    <property type="entry name" value="Cappuccino"/>
</dbReference>
<dbReference type="OMA" id="MLDMIRG"/>
<sequence>MVEKLAGEYSQYLKKTDIGKEINPICSSIEEMMARLEEFESLLVTVKIDSNSSIQQNIPQILAQKAEFDLLCQRIDSLERFVATVNENLNTMEKTIEIAEEELNVTDYSIKGLLKPLFNKSKSTNRPRSNLENGEFKTPILLKTSDYFNSESESVDKS</sequence>
<dbReference type="InParanoid" id="A0A7R8UL29"/>
<dbReference type="PANTHER" id="PTHR16230:SF3">
    <property type="entry name" value="BIOGENESIS OF LYSOSOMAL ORGANELLES COMPLEX-1, SUBUNIT 4, CAPPUCCINO"/>
    <property type="match status" value="1"/>
</dbReference>
<dbReference type="FunCoup" id="A0A7R8UL29">
    <property type="interactions" value="99"/>
</dbReference>
<protein>
    <recommendedName>
        <fullName evidence="3">Biogenesis of lysosome-related organelles complex 1 subunit 4</fullName>
    </recommendedName>
</protein>
<proteinExistence type="predicted"/>
<organism evidence="1 2">
    <name type="scientific">Hermetia illucens</name>
    <name type="common">Black soldier fly</name>
    <dbReference type="NCBI Taxonomy" id="343691"/>
    <lineage>
        <taxon>Eukaryota</taxon>
        <taxon>Metazoa</taxon>
        <taxon>Ecdysozoa</taxon>
        <taxon>Arthropoda</taxon>
        <taxon>Hexapoda</taxon>
        <taxon>Insecta</taxon>
        <taxon>Pterygota</taxon>
        <taxon>Neoptera</taxon>
        <taxon>Endopterygota</taxon>
        <taxon>Diptera</taxon>
        <taxon>Brachycera</taxon>
        <taxon>Stratiomyomorpha</taxon>
        <taxon>Stratiomyidae</taxon>
        <taxon>Hermetiinae</taxon>
        <taxon>Hermetia</taxon>
    </lineage>
</organism>
<evidence type="ECO:0000313" key="2">
    <source>
        <dbReference type="Proteomes" id="UP000594454"/>
    </source>
</evidence>
<dbReference type="GO" id="GO:0031083">
    <property type="term" value="C:BLOC-1 complex"/>
    <property type="evidence" value="ECO:0007669"/>
    <property type="project" value="TreeGrafter"/>
</dbReference>